<evidence type="ECO:0000313" key="4">
    <source>
        <dbReference type="Proteomes" id="UP001174314"/>
    </source>
</evidence>
<protein>
    <submittedName>
        <fullName evidence="3">TadE family type IV pilus minor pilin</fullName>
    </submittedName>
</protein>
<dbReference type="Proteomes" id="UP001174314">
    <property type="component" value="Chromosome"/>
</dbReference>
<keyword evidence="2" id="KW-1133">Transmembrane helix</keyword>
<dbReference type="AlphaFoldDB" id="A0AAU0PWS5"/>
<keyword evidence="2" id="KW-0812">Transmembrane</keyword>
<sequence length="159" mass="16244">MNRASISSRLTDDIMPVSSGPCIVENNEPDSDAPQPTATASWWARGSVTIEAACAISMVLVVVGMVIVGVMAVANQVVATEASANAARAIARGENRSEVEKHLASAVKNSTMTVTTTPGAGGQPGFVKVTVTVKNPLKDAESTSVAVNEESIGSSSDAD</sequence>
<feature type="region of interest" description="Disordered" evidence="1">
    <location>
        <begin position="140"/>
        <end position="159"/>
    </location>
</feature>
<organism evidence="3 4">
    <name type="scientific">Corynebacterium pseudokroppenstedtii</name>
    <dbReference type="NCBI Taxonomy" id="2804917"/>
    <lineage>
        <taxon>Bacteria</taxon>
        <taxon>Bacillati</taxon>
        <taxon>Actinomycetota</taxon>
        <taxon>Actinomycetes</taxon>
        <taxon>Mycobacteriales</taxon>
        <taxon>Corynebacteriaceae</taxon>
        <taxon>Corynebacterium</taxon>
    </lineage>
</organism>
<dbReference type="NCBIfam" id="NF041390">
    <property type="entry name" value="TadE_Rv3655c"/>
    <property type="match status" value="1"/>
</dbReference>
<keyword evidence="4" id="KW-1185">Reference proteome</keyword>
<name>A0AAU0PWS5_9CORY</name>
<gene>
    <name evidence="3" type="ORF">Q0N40_10235</name>
</gene>
<dbReference type="RefSeq" id="WP_221923910.1">
    <property type="nucleotide sequence ID" value="NZ_CP137757.1"/>
</dbReference>
<dbReference type="EMBL" id="CP137757">
    <property type="protein sequence ID" value="WPF24875.1"/>
    <property type="molecule type" value="Genomic_DNA"/>
</dbReference>
<reference evidence="3 4" key="1">
    <citation type="submission" date="2023-10" db="EMBL/GenBank/DDBJ databases">
        <title>complete genome sequence of Corynebacterium pseudokroppenstedtii P15-C1.</title>
        <authorList>
            <person name="Bruggemann H."/>
            <person name="Poehlein A."/>
        </authorList>
    </citation>
    <scope>NUCLEOTIDE SEQUENCE [LARGE SCALE GENOMIC DNA]</scope>
    <source>
        <strain evidence="3 4">P15_C1</strain>
    </source>
</reference>
<evidence type="ECO:0000256" key="2">
    <source>
        <dbReference type="SAM" id="Phobius"/>
    </source>
</evidence>
<feature type="transmembrane region" description="Helical" evidence="2">
    <location>
        <begin position="52"/>
        <end position="74"/>
    </location>
</feature>
<dbReference type="InterPro" id="IPR049790">
    <property type="entry name" value="Rv3655c/TadE"/>
</dbReference>
<evidence type="ECO:0000313" key="3">
    <source>
        <dbReference type="EMBL" id="WPF24875.1"/>
    </source>
</evidence>
<feature type="compositionally biased region" description="Polar residues" evidence="1">
    <location>
        <begin position="142"/>
        <end position="159"/>
    </location>
</feature>
<evidence type="ECO:0000256" key="1">
    <source>
        <dbReference type="SAM" id="MobiDB-lite"/>
    </source>
</evidence>
<accession>A0AAU0PWS5</accession>
<keyword evidence="2" id="KW-0472">Membrane</keyword>
<dbReference type="KEGG" id="cpsk:Q0N40_10235"/>
<proteinExistence type="predicted"/>